<evidence type="ECO:0000256" key="1">
    <source>
        <dbReference type="ARBA" id="ARBA00005189"/>
    </source>
</evidence>
<dbReference type="PANTHER" id="PTHR37323">
    <property type="entry name" value="GCN5-RELATED N-ACETYLTRANSFERASE"/>
    <property type="match status" value="1"/>
</dbReference>
<gene>
    <name evidence="11" type="ORF">EJP69_17355</name>
</gene>
<dbReference type="InterPro" id="IPR052351">
    <property type="entry name" value="Ornithine_N-alpha-AT"/>
</dbReference>
<evidence type="ECO:0000256" key="5">
    <source>
        <dbReference type="ARBA" id="ARBA00023315"/>
    </source>
</evidence>
<proteinExistence type="inferred from homology"/>
<dbReference type="EC" id="2.3.2.30" evidence="7"/>
<dbReference type="Gene3D" id="3.40.630.30">
    <property type="match status" value="1"/>
</dbReference>
<dbReference type="SUPFAM" id="SSF55729">
    <property type="entry name" value="Acyl-CoA N-acyltransferases (Nat)"/>
    <property type="match status" value="1"/>
</dbReference>
<dbReference type="Proteomes" id="UP000267418">
    <property type="component" value="Unassembled WGS sequence"/>
</dbReference>
<evidence type="ECO:0000256" key="9">
    <source>
        <dbReference type="ARBA" id="ARBA00045724"/>
    </source>
</evidence>
<evidence type="ECO:0000313" key="12">
    <source>
        <dbReference type="Proteomes" id="UP000267418"/>
    </source>
</evidence>
<accession>A0A431TJZ8</accession>
<keyword evidence="12" id="KW-1185">Reference proteome</keyword>
<evidence type="ECO:0000256" key="6">
    <source>
        <dbReference type="ARBA" id="ARBA00038095"/>
    </source>
</evidence>
<evidence type="ECO:0000256" key="7">
    <source>
        <dbReference type="ARBA" id="ARBA00039058"/>
    </source>
</evidence>
<dbReference type="GO" id="GO:0006629">
    <property type="term" value="P:lipid metabolic process"/>
    <property type="evidence" value="ECO:0007669"/>
    <property type="project" value="UniProtKB-KW"/>
</dbReference>
<keyword evidence="3 11" id="KW-0808">Transferase</keyword>
<comment type="function">
    <text evidence="9">Catalyzes the first step in the biosynthesis of ornithine lipids, which are phosphorus-free membrane lipids. Catalyzes the 3-hydroxyacyl-acyl carrier protein-dependent acylation of ornithine to form lyso-ornithine lipid (LOL).</text>
</comment>
<comment type="caution">
    <text evidence="11">The sequence shown here is derived from an EMBL/GenBank/DDBJ whole genome shotgun (WGS) entry which is preliminary data.</text>
</comment>
<dbReference type="EMBL" id="RXOE01000004">
    <property type="protein sequence ID" value="RTQ33293.1"/>
    <property type="molecule type" value="Genomic_DNA"/>
</dbReference>
<dbReference type="GO" id="GO:0043810">
    <property type="term" value="F:ornithine-acyl [acyl carrier protein] N-acyltransferase activity"/>
    <property type="evidence" value="ECO:0007669"/>
    <property type="project" value="UniProtKB-EC"/>
</dbReference>
<keyword evidence="2" id="KW-0444">Lipid biosynthesis</keyword>
<dbReference type="OrthoDB" id="9787072at2"/>
<reference evidence="11 12" key="1">
    <citation type="submission" date="2018-12" db="EMBL/GenBank/DDBJ databases">
        <title>The genome of Variovorax gossypii DSM 100435.</title>
        <authorList>
            <person name="Gao J."/>
            <person name="Sun J."/>
        </authorList>
    </citation>
    <scope>NUCLEOTIDE SEQUENCE [LARGE SCALE GENOMIC DNA]</scope>
    <source>
        <strain evidence="11 12">DSM 100435</strain>
    </source>
</reference>
<comment type="pathway">
    <text evidence="1">Lipid metabolism.</text>
</comment>
<dbReference type="PANTHER" id="PTHR37323:SF1">
    <property type="entry name" value="L-ORNITHINE N(ALPHA)-ACYLTRANSFERASE"/>
    <property type="match status" value="1"/>
</dbReference>
<evidence type="ECO:0000256" key="4">
    <source>
        <dbReference type="ARBA" id="ARBA00023098"/>
    </source>
</evidence>
<evidence type="ECO:0000256" key="8">
    <source>
        <dbReference type="ARBA" id="ARBA00039866"/>
    </source>
</evidence>
<comment type="similarity">
    <text evidence="6">Belongs to the acetyltransferase family. OlsB subfamily.</text>
</comment>
<dbReference type="RefSeq" id="WP_093197507.1">
    <property type="nucleotide sequence ID" value="NZ_RXOE01000004.1"/>
</dbReference>
<name>A0A431TJZ8_9BURK</name>
<keyword evidence="5" id="KW-0012">Acyltransferase</keyword>
<dbReference type="Pfam" id="PF13444">
    <property type="entry name" value="Acetyltransf_5"/>
    <property type="match status" value="1"/>
</dbReference>
<comment type="catalytic activity">
    <reaction evidence="10">
        <text>a (3R)-hydroxyacyl-[ACP] + L-ornithine = a lyso-ornithine lipid + holo-[ACP] + H(+)</text>
        <dbReference type="Rhea" id="RHEA:20633"/>
        <dbReference type="Rhea" id="RHEA-COMP:9685"/>
        <dbReference type="Rhea" id="RHEA-COMP:9945"/>
        <dbReference type="ChEBI" id="CHEBI:15378"/>
        <dbReference type="ChEBI" id="CHEBI:46911"/>
        <dbReference type="ChEBI" id="CHEBI:64479"/>
        <dbReference type="ChEBI" id="CHEBI:78827"/>
        <dbReference type="ChEBI" id="CHEBI:138482"/>
        <dbReference type="EC" id="2.3.2.30"/>
    </reaction>
    <physiologicalReaction direction="left-to-right" evidence="10">
        <dbReference type="Rhea" id="RHEA:20634"/>
    </physiologicalReaction>
</comment>
<sequence length="273" mass="29915">MDITAPHALPHRSPTPLAAVAPVLETRWADCEEDVREAQRLRFCVFAQEMGARLTPPEGTPPGLDADRFDAFCDHLLVRAVDPVHGPGPLIGTYRVLTPEAARRAGGFYTDTEFDLAPLAPLRGSALELGRSCVDADWRSGSVIMALWTALGQYMVDHALDTMIGCASIGLDDQGTAAARLWHRLCRTHLVEERWRVEPRIALPLDAEPDTDADSDLPPPATPPLIKGYLRCGARLLGPPALDVAFNTADLPLMLRVDEVSPRYRQHFFGIQA</sequence>
<dbReference type="AlphaFoldDB" id="A0A431TJZ8"/>
<keyword evidence="4" id="KW-0443">Lipid metabolism</keyword>
<dbReference type="InterPro" id="IPR016181">
    <property type="entry name" value="Acyl_CoA_acyltransferase"/>
</dbReference>
<evidence type="ECO:0000256" key="10">
    <source>
        <dbReference type="ARBA" id="ARBA00047785"/>
    </source>
</evidence>
<evidence type="ECO:0000256" key="2">
    <source>
        <dbReference type="ARBA" id="ARBA00022516"/>
    </source>
</evidence>
<evidence type="ECO:0000313" key="11">
    <source>
        <dbReference type="EMBL" id="RTQ33293.1"/>
    </source>
</evidence>
<evidence type="ECO:0000256" key="3">
    <source>
        <dbReference type="ARBA" id="ARBA00022679"/>
    </source>
</evidence>
<protein>
    <recommendedName>
        <fullName evidence="8">L-ornithine N(alpha)-acyltransferase</fullName>
        <ecNumber evidence="7">2.3.2.30</ecNumber>
    </recommendedName>
</protein>
<organism evidence="11 12">
    <name type="scientific">Variovorax gossypii</name>
    <dbReference type="NCBI Taxonomy" id="1679495"/>
    <lineage>
        <taxon>Bacteria</taxon>
        <taxon>Pseudomonadati</taxon>
        <taxon>Pseudomonadota</taxon>
        <taxon>Betaproteobacteria</taxon>
        <taxon>Burkholderiales</taxon>
        <taxon>Comamonadaceae</taxon>
        <taxon>Variovorax</taxon>
    </lineage>
</organism>